<keyword evidence="2" id="KW-0732">Signal</keyword>
<feature type="transmembrane region" description="Helical" evidence="1">
    <location>
        <begin position="33"/>
        <end position="49"/>
    </location>
</feature>
<evidence type="ECO:0000256" key="1">
    <source>
        <dbReference type="SAM" id="Phobius"/>
    </source>
</evidence>
<organism evidence="3">
    <name type="scientific">Candidatus Electrothrix aestuarii</name>
    <dbReference type="NCBI Taxonomy" id="3062594"/>
    <lineage>
        <taxon>Bacteria</taxon>
        <taxon>Pseudomonadati</taxon>
        <taxon>Thermodesulfobacteriota</taxon>
        <taxon>Desulfobulbia</taxon>
        <taxon>Desulfobulbales</taxon>
        <taxon>Desulfobulbaceae</taxon>
        <taxon>Candidatus Electrothrix</taxon>
    </lineage>
</organism>
<name>A0AAU8LRL8_9BACT</name>
<evidence type="ECO:0008006" key="4">
    <source>
        <dbReference type="Google" id="ProtNLM"/>
    </source>
</evidence>
<evidence type="ECO:0000256" key="2">
    <source>
        <dbReference type="SAM" id="SignalP"/>
    </source>
</evidence>
<gene>
    <name evidence="3" type="ORF">Q3M24_14730</name>
</gene>
<dbReference type="AlphaFoldDB" id="A0AAU8LRL8"/>
<protein>
    <recommendedName>
        <fullName evidence="4">Ammonium Transporter Family</fullName>
    </recommendedName>
</protein>
<sequence length="55" mass="6081">MKNKTLTTGILIILALTPTFVGAADEAMTVQSHLNSIWNLFVGALIFFMKSRKNI</sequence>
<dbReference type="KEGG" id="eaj:Q3M24_14730"/>
<accession>A0AAU8LRL8</accession>
<reference evidence="3" key="1">
    <citation type="journal article" date="2024" name="Syst. Appl. Microbiol.">
        <title>First single-strain enrichments of Electrothrix cable bacteria, description of E. aestuarii sp. nov. and E. rattekaaiensis sp. nov., and proposal of a cable bacteria taxonomy following the rules of the SeqCode.</title>
        <authorList>
            <person name="Plum-Jensen L.E."/>
            <person name="Schramm A."/>
            <person name="Marshall I.P.G."/>
        </authorList>
    </citation>
    <scope>NUCLEOTIDE SEQUENCE</scope>
    <source>
        <strain evidence="3">Rat1</strain>
    </source>
</reference>
<keyword evidence="1" id="KW-0812">Transmembrane</keyword>
<dbReference type="EMBL" id="CP159373">
    <property type="protein sequence ID" value="XCN71563.1"/>
    <property type="molecule type" value="Genomic_DNA"/>
</dbReference>
<reference evidence="3" key="2">
    <citation type="submission" date="2024-06" db="EMBL/GenBank/DDBJ databases">
        <authorList>
            <person name="Plum-Jensen L.E."/>
            <person name="Schramm A."/>
            <person name="Marshall I.P.G."/>
        </authorList>
    </citation>
    <scope>NUCLEOTIDE SEQUENCE</scope>
    <source>
        <strain evidence="3">Rat1</strain>
    </source>
</reference>
<keyword evidence="1" id="KW-1133">Transmembrane helix</keyword>
<keyword evidence="1" id="KW-0472">Membrane</keyword>
<evidence type="ECO:0000313" key="3">
    <source>
        <dbReference type="EMBL" id="XCN71563.1"/>
    </source>
</evidence>
<feature type="signal peptide" evidence="2">
    <location>
        <begin position="1"/>
        <end position="23"/>
    </location>
</feature>
<proteinExistence type="predicted"/>
<feature type="chain" id="PRO_5043829408" description="Ammonium Transporter Family" evidence="2">
    <location>
        <begin position="24"/>
        <end position="55"/>
    </location>
</feature>